<protein>
    <submittedName>
        <fullName evidence="1">Uncharacterized protein</fullName>
    </submittedName>
</protein>
<name>A0A0F9NST1_9ZZZZ</name>
<sequence length="91" mass="10468">MTTIPVKKDTVPRVIRDMAIDWLADNDLPAEWETAVAEEFDAAIADRKIELVRTHKQGRPYDTPLVEWEHRELVDIDDAKEIAANQGHRYG</sequence>
<organism evidence="1">
    <name type="scientific">marine sediment metagenome</name>
    <dbReference type="NCBI Taxonomy" id="412755"/>
    <lineage>
        <taxon>unclassified sequences</taxon>
        <taxon>metagenomes</taxon>
        <taxon>ecological metagenomes</taxon>
    </lineage>
</organism>
<reference evidence="1" key="1">
    <citation type="journal article" date="2015" name="Nature">
        <title>Complex archaea that bridge the gap between prokaryotes and eukaryotes.</title>
        <authorList>
            <person name="Spang A."/>
            <person name="Saw J.H."/>
            <person name="Jorgensen S.L."/>
            <person name="Zaremba-Niedzwiedzka K."/>
            <person name="Martijn J."/>
            <person name="Lind A.E."/>
            <person name="van Eijk R."/>
            <person name="Schleper C."/>
            <person name="Guy L."/>
            <person name="Ettema T.J."/>
        </authorList>
    </citation>
    <scope>NUCLEOTIDE SEQUENCE</scope>
</reference>
<dbReference type="AlphaFoldDB" id="A0A0F9NST1"/>
<proteinExistence type="predicted"/>
<comment type="caution">
    <text evidence="1">The sequence shown here is derived from an EMBL/GenBank/DDBJ whole genome shotgun (WGS) entry which is preliminary data.</text>
</comment>
<accession>A0A0F9NST1</accession>
<evidence type="ECO:0000313" key="1">
    <source>
        <dbReference type="EMBL" id="KKN15052.1"/>
    </source>
</evidence>
<dbReference type="EMBL" id="LAZR01003751">
    <property type="protein sequence ID" value="KKN15052.1"/>
    <property type="molecule type" value="Genomic_DNA"/>
</dbReference>
<gene>
    <name evidence="1" type="ORF">LCGC14_0989850</name>
</gene>